<proteinExistence type="predicted"/>
<feature type="transmembrane region" description="Helical" evidence="2">
    <location>
        <begin position="155"/>
        <end position="177"/>
    </location>
</feature>
<feature type="region of interest" description="Disordered" evidence="1">
    <location>
        <begin position="373"/>
        <end position="406"/>
    </location>
</feature>
<keyword evidence="2" id="KW-0812">Transmembrane</keyword>
<feature type="compositionally biased region" description="Gly residues" evidence="1">
    <location>
        <begin position="778"/>
        <end position="787"/>
    </location>
</feature>
<dbReference type="PANTHER" id="PTHR23252">
    <property type="entry name" value="INTIMAL THICKNESS RECEPTOR-RELATED"/>
    <property type="match status" value="1"/>
</dbReference>
<feature type="compositionally biased region" description="Gly residues" evidence="1">
    <location>
        <begin position="510"/>
        <end position="521"/>
    </location>
</feature>
<feature type="region of interest" description="Disordered" evidence="1">
    <location>
        <begin position="676"/>
        <end position="800"/>
    </location>
</feature>
<gene>
    <name evidence="4" type="ORF">TeGR_g6273</name>
</gene>
<organism evidence="4 5">
    <name type="scientific">Tetraparma gracilis</name>
    <dbReference type="NCBI Taxonomy" id="2962635"/>
    <lineage>
        <taxon>Eukaryota</taxon>
        <taxon>Sar</taxon>
        <taxon>Stramenopiles</taxon>
        <taxon>Ochrophyta</taxon>
        <taxon>Bolidophyceae</taxon>
        <taxon>Parmales</taxon>
        <taxon>Triparmaceae</taxon>
        <taxon>Tetraparma</taxon>
    </lineage>
</organism>
<accession>A0ABQ6MIU2</accession>
<keyword evidence="5" id="KW-1185">Reference proteome</keyword>
<name>A0ABQ6MIU2_9STRA</name>
<comment type="caution">
    <text evidence="4">The sequence shown here is derived from an EMBL/GenBank/DDBJ whole genome shotgun (WGS) entry which is preliminary data.</text>
</comment>
<dbReference type="EMBL" id="BRYB01000270">
    <property type="protein sequence ID" value="GMI26692.1"/>
    <property type="molecule type" value="Genomic_DNA"/>
</dbReference>
<keyword evidence="2" id="KW-0472">Membrane</keyword>
<dbReference type="Pfam" id="PF10192">
    <property type="entry name" value="GPR180-TMEM145_TM"/>
    <property type="match status" value="1"/>
</dbReference>
<dbReference type="InterPro" id="IPR047831">
    <property type="entry name" value="GPR180/TMEM145"/>
</dbReference>
<evidence type="ECO:0000259" key="3">
    <source>
        <dbReference type="Pfam" id="PF10192"/>
    </source>
</evidence>
<feature type="domain" description="GPR180/TMEM145 transmembrane" evidence="3">
    <location>
        <begin position="129"/>
        <end position="344"/>
    </location>
</feature>
<dbReference type="PANTHER" id="PTHR23252:SF43">
    <property type="entry name" value="INTIMAL THICKNESS RELATED RECEPTOR IRP DOMAIN-CONTAINING PROTEIN"/>
    <property type="match status" value="1"/>
</dbReference>
<keyword evidence="2" id="KW-1133">Transmembrane helix</keyword>
<sequence>HLVSSVFSVDSWVYVDRFCYLPVPESIRNEVDETDEHSDKSMYGKLTLEVTYPKQDRLKLLFYWGNFGSWVDVYNSKFSALTCSDREQLANHMGSVNVDIDFLFTNGHGADDKHFSADEIGVYSTCVAFFVLQMLLAGATLLVAKALKNRRKLHATVLIFVASVFLHAIGLILHLHYYRIYADVGAADENVLATGTAFMACADTCMVMVLILIAKGWTIVRRKISIPGRIKIAVFTTTYFMCSLTVIAWRYNTVNSATELYYYESSAGALFVTIRIASVVWLNYAARTTVKQFQKKRRFYGKFIAFYSIWMASMPLIIFMCSFMDDWYRLKMVYGFQLSLVFVGQLAMMLMYNPNTQYNKNFPFHAMTSAMMESQGPSARTQDQSHLGSDSLGPRSPAPGKIPVNNPFERQHVSELKGLSNYIDRTVQALIQQQSELRGVLATLDEGSNEPFLASSVNSQFRARPLSMQQGNPRSGPGYSTLPMDTPGGRGEVEEGNFVNSDIRSPTGRATGGGAGGGGRPGFDEWWDKGRNNRFDAEPSGMSAEELQDKLNKKLLMPPGMTPARGGGGMASGGSGSEFEMTTPRAAPALHDDSHFGVTPAKEDPFPDAGNGPSMTQTAFFESEFAPQKIAEAVPIKKPEIVTVAVVSTAPPESFASPLPATSEFKDDGGGAFGVFGDEGAGAPEAKGLPEPMMGGAPPGMAAKSEEKKKKKKKKKKPMETPNMLPPGFDPGPLAGGPPGMGGIKGPPVVGGGPPGMGSPPGMGPPPGMAAGGEAKGEAGGAGGAEGLGEAKAVDIMNGE</sequence>
<feature type="compositionally biased region" description="Low complexity" evidence="1">
    <location>
        <begin position="692"/>
        <end position="703"/>
    </location>
</feature>
<feature type="transmembrane region" description="Helical" evidence="2">
    <location>
        <begin position="120"/>
        <end position="143"/>
    </location>
</feature>
<feature type="transmembrane region" description="Helical" evidence="2">
    <location>
        <begin position="232"/>
        <end position="249"/>
    </location>
</feature>
<feature type="transmembrane region" description="Helical" evidence="2">
    <location>
        <begin position="332"/>
        <end position="352"/>
    </location>
</feature>
<feature type="transmembrane region" description="Helical" evidence="2">
    <location>
        <begin position="261"/>
        <end position="282"/>
    </location>
</feature>
<feature type="transmembrane region" description="Helical" evidence="2">
    <location>
        <begin position="197"/>
        <end position="220"/>
    </location>
</feature>
<feature type="compositionally biased region" description="Gly residues" evidence="1">
    <location>
        <begin position="734"/>
        <end position="761"/>
    </location>
</feature>
<feature type="non-terminal residue" evidence="4">
    <location>
        <position position="1"/>
    </location>
</feature>
<evidence type="ECO:0000313" key="4">
    <source>
        <dbReference type="EMBL" id="GMI26692.1"/>
    </source>
</evidence>
<evidence type="ECO:0000256" key="2">
    <source>
        <dbReference type="SAM" id="Phobius"/>
    </source>
</evidence>
<evidence type="ECO:0000313" key="5">
    <source>
        <dbReference type="Proteomes" id="UP001165060"/>
    </source>
</evidence>
<evidence type="ECO:0000256" key="1">
    <source>
        <dbReference type="SAM" id="MobiDB-lite"/>
    </source>
</evidence>
<dbReference type="InterPro" id="IPR019336">
    <property type="entry name" value="GPR180/TMEM145_TM"/>
</dbReference>
<protein>
    <recommendedName>
        <fullName evidence="3">GPR180/TMEM145 transmembrane domain-containing protein</fullName>
    </recommendedName>
</protein>
<reference evidence="4 5" key="1">
    <citation type="journal article" date="2023" name="Commun. Biol.">
        <title>Genome analysis of Parmales, the sister group of diatoms, reveals the evolutionary specialization of diatoms from phago-mixotrophs to photoautotrophs.</title>
        <authorList>
            <person name="Ban H."/>
            <person name="Sato S."/>
            <person name="Yoshikawa S."/>
            <person name="Yamada K."/>
            <person name="Nakamura Y."/>
            <person name="Ichinomiya M."/>
            <person name="Sato N."/>
            <person name="Blanc-Mathieu R."/>
            <person name="Endo H."/>
            <person name="Kuwata A."/>
            <person name="Ogata H."/>
        </authorList>
    </citation>
    <scope>NUCLEOTIDE SEQUENCE [LARGE SCALE GENOMIC DNA]</scope>
</reference>
<feature type="transmembrane region" description="Helical" evidence="2">
    <location>
        <begin position="303"/>
        <end position="320"/>
    </location>
</feature>
<feature type="compositionally biased region" description="Polar residues" evidence="1">
    <location>
        <begin position="373"/>
        <end position="388"/>
    </location>
</feature>
<feature type="region of interest" description="Disordered" evidence="1">
    <location>
        <begin position="467"/>
        <end position="522"/>
    </location>
</feature>
<dbReference type="Proteomes" id="UP001165060">
    <property type="component" value="Unassembled WGS sequence"/>
</dbReference>